<dbReference type="EMBL" id="BONN01000001">
    <property type="protein sequence ID" value="GIG30996.1"/>
    <property type="molecule type" value="Genomic_DNA"/>
</dbReference>
<evidence type="ECO:0000313" key="4">
    <source>
        <dbReference type="EMBL" id="NYD85996.1"/>
    </source>
</evidence>
<comment type="caution">
    <text evidence="4">The sequence shown here is derived from an EMBL/GenBank/DDBJ whole genome shotgun (WGS) entry which is preliminary data.</text>
</comment>
<accession>A0A7Y9FHE2</accession>
<keyword evidence="4" id="KW-0560">Oxidoreductase</keyword>
<organism evidence="4 5">
    <name type="scientific">Cellulomonas oligotrophica</name>
    <dbReference type="NCBI Taxonomy" id="931536"/>
    <lineage>
        <taxon>Bacteria</taxon>
        <taxon>Bacillati</taxon>
        <taxon>Actinomycetota</taxon>
        <taxon>Actinomycetes</taxon>
        <taxon>Micrococcales</taxon>
        <taxon>Cellulomonadaceae</taxon>
        <taxon>Cellulomonas</taxon>
    </lineage>
</organism>
<dbReference type="PANTHER" id="PTHR43244:SF2">
    <property type="entry name" value="CONSERVED HYPOTHETICAL ALANINE AND PROLINE-RICH PROTEIN"/>
    <property type="match status" value="1"/>
</dbReference>
<sequence>MKLGIGLSPHDPEGVFEWARRAEAGPYSTIGVLDRVVYLNPDALLTLAALAGATSRVRLQTEVLLAPLRNTTLLAKEVATLDRLSGGRFVLGLGVGNYRGPYHDDYHAVSQDLHTRGRRLDEQVAEMRRLWAGEQIDEQTGPIGPLPSTPGGPRSCSAGSARAPWSGWRAGARGSWPPVRPTTWATWSPR</sequence>
<dbReference type="GO" id="GO:0004497">
    <property type="term" value="F:monooxygenase activity"/>
    <property type="evidence" value="ECO:0007669"/>
    <property type="project" value="UniProtKB-KW"/>
</dbReference>
<dbReference type="InterPro" id="IPR036661">
    <property type="entry name" value="Luciferase-like_sf"/>
</dbReference>
<dbReference type="RefSeq" id="WP_140457699.1">
    <property type="nucleotide sequence ID" value="NZ_BAABFI010000002.1"/>
</dbReference>
<name>A0A7Y9FHE2_9CELL</name>
<dbReference type="SUPFAM" id="SSF51679">
    <property type="entry name" value="Bacterial luciferase-like"/>
    <property type="match status" value="1"/>
</dbReference>
<reference evidence="4 5" key="1">
    <citation type="submission" date="2020-07" db="EMBL/GenBank/DDBJ databases">
        <title>Sequencing the genomes of 1000 actinobacteria strains.</title>
        <authorList>
            <person name="Klenk H.-P."/>
        </authorList>
    </citation>
    <scope>NUCLEOTIDE SEQUENCE [LARGE SCALE GENOMIC DNA]</scope>
    <source>
        <strain evidence="4 5">DSM 24482</strain>
    </source>
</reference>
<dbReference type="Proteomes" id="UP000618382">
    <property type="component" value="Unassembled WGS sequence"/>
</dbReference>
<reference evidence="3 6" key="2">
    <citation type="submission" date="2021-01" db="EMBL/GenBank/DDBJ databases">
        <title>Whole genome shotgun sequence of Cellulomonas oligotrophica NBRC 109435.</title>
        <authorList>
            <person name="Komaki H."/>
            <person name="Tamura T."/>
        </authorList>
    </citation>
    <scope>NUCLEOTIDE SEQUENCE [LARGE SCALE GENOMIC DNA]</scope>
    <source>
        <strain evidence="3 6">NBRC 109435</strain>
    </source>
</reference>
<proteinExistence type="predicted"/>
<dbReference type="PANTHER" id="PTHR43244">
    <property type="match status" value="1"/>
</dbReference>
<feature type="domain" description="Luciferase-like" evidence="2">
    <location>
        <begin position="11"/>
        <end position="141"/>
    </location>
</feature>
<dbReference type="Pfam" id="PF00296">
    <property type="entry name" value="Bac_luciferase"/>
    <property type="match status" value="1"/>
</dbReference>
<keyword evidence="4" id="KW-0503">Monooxygenase</keyword>
<dbReference type="GO" id="GO:0016705">
    <property type="term" value="F:oxidoreductase activity, acting on paired donors, with incorporation or reduction of molecular oxygen"/>
    <property type="evidence" value="ECO:0007669"/>
    <property type="project" value="InterPro"/>
</dbReference>
<evidence type="ECO:0000313" key="5">
    <source>
        <dbReference type="Proteomes" id="UP000577956"/>
    </source>
</evidence>
<evidence type="ECO:0000259" key="2">
    <source>
        <dbReference type="Pfam" id="PF00296"/>
    </source>
</evidence>
<evidence type="ECO:0000313" key="6">
    <source>
        <dbReference type="Proteomes" id="UP000618382"/>
    </source>
</evidence>
<dbReference type="Proteomes" id="UP000577956">
    <property type="component" value="Unassembled WGS sequence"/>
</dbReference>
<dbReference type="Gene3D" id="3.20.20.30">
    <property type="entry name" value="Luciferase-like domain"/>
    <property type="match status" value="1"/>
</dbReference>
<dbReference type="InterPro" id="IPR011251">
    <property type="entry name" value="Luciferase-like_dom"/>
</dbReference>
<evidence type="ECO:0000313" key="3">
    <source>
        <dbReference type="EMBL" id="GIG30996.1"/>
    </source>
</evidence>
<dbReference type="InterPro" id="IPR050564">
    <property type="entry name" value="F420-G6PD/mer"/>
</dbReference>
<gene>
    <name evidence="4" type="ORF">BKA21_001545</name>
    <name evidence="3" type="ORF">Col01nite_01550</name>
</gene>
<protein>
    <submittedName>
        <fullName evidence="4">Alkanesulfonate monooxygenase SsuD/methylene tetrahydromethanopterin reductase-like flavin-dependent oxidoreductase (Luciferase family)</fullName>
    </submittedName>
</protein>
<dbReference type="EMBL" id="JACCBK010000001">
    <property type="protein sequence ID" value="NYD85996.1"/>
    <property type="molecule type" value="Genomic_DNA"/>
</dbReference>
<dbReference type="AlphaFoldDB" id="A0A7Y9FHE2"/>
<keyword evidence="6" id="KW-1185">Reference proteome</keyword>
<evidence type="ECO:0000256" key="1">
    <source>
        <dbReference type="SAM" id="MobiDB-lite"/>
    </source>
</evidence>
<feature type="region of interest" description="Disordered" evidence="1">
    <location>
        <begin position="136"/>
        <end position="190"/>
    </location>
</feature>